<reference evidence="1 2" key="1">
    <citation type="submission" date="2020-08" db="EMBL/GenBank/DDBJ databases">
        <title>Sequencing the genomes of 1000 actinobacteria strains.</title>
        <authorList>
            <person name="Klenk H.-P."/>
        </authorList>
    </citation>
    <scope>NUCLEOTIDE SEQUENCE [LARGE SCALE GENOMIC DNA]</scope>
    <source>
        <strain evidence="1 2">DSM 41827</strain>
    </source>
</reference>
<dbReference type="RefSeq" id="WP_259408747.1">
    <property type="nucleotide sequence ID" value="NZ_BAAAHW010000001.1"/>
</dbReference>
<comment type="caution">
    <text evidence="1">The sequence shown here is derived from an EMBL/GenBank/DDBJ whole genome shotgun (WGS) entry which is preliminary data.</text>
</comment>
<gene>
    <name evidence="1" type="ORF">HDA42_005617</name>
</gene>
<dbReference type="Proteomes" id="UP000577386">
    <property type="component" value="Unassembled WGS sequence"/>
</dbReference>
<keyword evidence="2" id="KW-1185">Reference proteome</keyword>
<dbReference type="GeneID" id="93976911"/>
<dbReference type="EMBL" id="JACJIJ010000002">
    <property type="protein sequence ID" value="MBA9056439.1"/>
    <property type="molecule type" value="Genomic_DNA"/>
</dbReference>
<accession>A0A7W3NTI2</accession>
<protein>
    <submittedName>
        <fullName evidence="1">Uncharacterized protein</fullName>
    </submittedName>
</protein>
<dbReference type="AlphaFoldDB" id="A0A7W3NTI2"/>
<proteinExistence type="predicted"/>
<name>A0A7W3NTI2_STRMR</name>
<evidence type="ECO:0000313" key="1">
    <source>
        <dbReference type="EMBL" id="MBA9056439.1"/>
    </source>
</evidence>
<evidence type="ECO:0000313" key="2">
    <source>
        <dbReference type="Proteomes" id="UP000577386"/>
    </source>
</evidence>
<sequence>MHDLLPDLPAYGLVGNSIKHMETCGTILEALWRERDLTAERHRAAFTALAREAKPPAADLAEALYELSQVSRAWLPYPDTKETLRAPTSSPSSMG</sequence>
<organism evidence="1 2">
    <name type="scientific">Streptomyces murinus</name>
    <dbReference type="NCBI Taxonomy" id="33900"/>
    <lineage>
        <taxon>Bacteria</taxon>
        <taxon>Bacillati</taxon>
        <taxon>Actinomycetota</taxon>
        <taxon>Actinomycetes</taxon>
        <taxon>Kitasatosporales</taxon>
        <taxon>Streptomycetaceae</taxon>
        <taxon>Streptomyces</taxon>
    </lineage>
</organism>